<dbReference type="Pfam" id="PF03480">
    <property type="entry name" value="DctP"/>
    <property type="match status" value="1"/>
</dbReference>
<name>A0A8B2NTZ0_9HYPH</name>
<accession>A0A8B2NTZ0</accession>
<evidence type="ECO:0000313" key="3">
    <source>
        <dbReference type="Proteomes" id="UP000249590"/>
    </source>
</evidence>
<evidence type="ECO:0000313" key="2">
    <source>
        <dbReference type="EMBL" id="RAI02431.1"/>
    </source>
</evidence>
<evidence type="ECO:0000256" key="1">
    <source>
        <dbReference type="ARBA" id="ARBA00022729"/>
    </source>
</evidence>
<dbReference type="RefSeq" id="WP_111346039.1">
    <property type="nucleotide sequence ID" value="NZ_JAIWKD010000002.1"/>
</dbReference>
<dbReference type="PANTHER" id="PTHR33376:SF4">
    <property type="entry name" value="SIALIC ACID-BINDING PERIPLASMIC PROTEIN SIAP"/>
    <property type="match status" value="1"/>
</dbReference>
<reference evidence="2 3" key="1">
    <citation type="submission" date="2018-05" db="EMBL/GenBank/DDBJ databases">
        <title>Acuticoccus sediminis sp. nov., isolated from deep-sea sediment of Indian Ocean.</title>
        <authorList>
            <person name="Liu X."/>
            <person name="Lai Q."/>
            <person name="Du Y."/>
            <person name="Sun F."/>
            <person name="Zhang X."/>
            <person name="Wang S."/>
            <person name="Shao Z."/>
        </authorList>
    </citation>
    <scope>NUCLEOTIDE SEQUENCE [LARGE SCALE GENOMIC DNA]</scope>
    <source>
        <strain evidence="2 3">PTG4-2</strain>
    </source>
</reference>
<dbReference type="OrthoDB" id="9799287at2"/>
<dbReference type="GO" id="GO:0055085">
    <property type="term" value="P:transmembrane transport"/>
    <property type="evidence" value="ECO:0007669"/>
    <property type="project" value="InterPro"/>
</dbReference>
<keyword evidence="3" id="KW-1185">Reference proteome</keyword>
<organism evidence="2 3">
    <name type="scientific">Acuticoccus sediminis</name>
    <dbReference type="NCBI Taxonomy" id="2184697"/>
    <lineage>
        <taxon>Bacteria</taxon>
        <taxon>Pseudomonadati</taxon>
        <taxon>Pseudomonadota</taxon>
        <taxon>Alphaproteobacteria</taxon>
        <taxon>Hyphomicrobiales</taxon>
        <taxon>Amorphaceae</taxon>
        <taxon>Acuticoccus</taxon>
    </lineage>
</organism>
<dbReference type="AlphaFoldDB" id="A0A8B2NTZ0"/>
<dbReference type="PANTHER" id="PTHR33376">
    <property type="match status" value="1"/>
</dbReference>
<comment type="caution">
    <text evidence="2">The sequence shown here is derived from an EMBL/GenBank/DDBJ whole genome shotgun (WGS) entry which is preliminary data.</text>
</comment>
<dbReference type="EMBL" id="QHHQ01000002">
    <property type="protein sequence ID" value="RAI02431.1"/>
    <property type="molecule type" value="Genomic_DNA"/>
</dbReference>
<gene>
    <name evidence="2" type="ORF">DLJ53_13835</name>
</gene>
<sequence>MIRVRPARRSVLKGIGALAIVTATGPRAFAGPIRWDFTIYYGPGHAYTRLYTRFAEEVGKRTNGELDITVRTAGEMPFSATEAVTVAGQGQVAMALGYQGFIAGTTKIAAMPGLPFLMRNREETLKGMEVLLPYVEAAVGRFGARVLMWNGENWPQNLYGRGTPMTKLEDLDNQSARGSSPEQSDVIRHFGGAPVTLTTPEVPEAMNRGVIDAVFTGAANITGSKWTEFLDWGYICDLHGAPEYTLVNAEMYDELPEDMRGILEATVAEIRPAMADALKAANDESLSTLREELEIVDASAEDIKRYESDFVGYWENWAKDAGPDGAEALARIRDALGK</sequence>
<evidence type="ECO:0008006" key="4">
    <source>
        <dbReference type="Google" id="ProtNLM"/>
    </source>
</evidence>
<protein>
    <recommendedName>
        <fullName evidence="4">TRAP-type C4-dicarboxylate transport system substrate-binding protein</fullName>
    </recommendedName>
</protein>
<dbReference type="NCBIfam" id="NF037995">
    <property type="entry name" value="TRAP_S1"/>
    <property type="match status" value="1"/>
</dbReference>
<proteinExistence type="predicted"/>
<dbReference type="InterPro" id="IPR038404">
    <property type="entry name" value="TRAP_DctP_sf"/>
</dbReference>
<dbReference type="PROSITE" id="PS51318">
    <property type="entry name" value="TAT"/>
    <property type="match status" value="1"/>
</dbReference>
<dbReference type="Gene3D" id="3.40.190.170">
    <property type="entry name" value="Bacterial extracellular solute-binding protein, family 7"/>
    <property type="match status" value="1"/>
</dbReference>
<dbReference type="InterPro" id="IPR006311">
    <property type="entry name" value="TAT_signal"/>
</dbReference>
<dbReference type="InterPro" id="IPR018389">
    <property type="entry name" value="DctP_fam"/>
</dbReference>
<keyword evidence="1" id="KW-0732">Signal</keyword>
<dbReference type="Proteomes" id="UP000249590">
    <property type="component" value="Unassembled WGS sequence"/>
</dbReference>